<evidence type="ECO:0000313" key="2">
    <source>
        <dbReference type="Proteomes" id="UP000007813"/>
    </source>
</evidence>
<dbReference type="EMBL" id="ALJD01000013">
    <property type="protein sequence ID" value="EJN57522.1"/>
    <property type="molecule type" value="Genomic_DNA"/>
</dbReference>
<protein>
    <submittedName>
        <fullName evidence="1">Uncharacterized protein</fullName>
    </submittedName>
</protein>
<comment type="caution">
    <text evidence="1">The sequence shown here is derived from an EMBL/GenBank/DDBJ whole genome shotgun (WGS) entry which is preliminary data.</text>
</comment>
<dbReference type="AlphaFoldDB" id="J3ETL5"/>
<organism evidence="1 2">
    <name type="scientific">Halogranum salarium B-1</name>
    <dbReference type="NCBI Taxonomy" id="1210908"/>
    <lineage>
        <taxon>Archaea</taxon>
        <taxon>Methanobacteriati</taxon>
        <taxon>Methanobacteriota</taxon>
        <taxon>Stenosarchaea group</taxon>
        <taxon>Halobacteria</taxon>
        <taxon>Halobacteriales</taxon>
        <taxon>Haloferacaceae</taxon>
    </lineage>
</organism>
<dbReference type="Proteomes" id="UP000007813">
    <property type="component" value="Unassembled WGS sequence"/>
</dbReference>
<dbReference type="SUPFAM" id="SSF57783">
    <property type="entry name" value="Zinc beta-ribbon"/>
    <property type="match status" value="1"/>
</dbReference>
<name>J3ETL5_9EURY</name>
<gene>
    <name evidence="1" type="ORF">HSB1_42100</name>
</gene>
<reference evidence="1 2" key="1">
    <citation type="journal article" date="2012" name="J. Bacteriol.">
        <title>Draft Genome Sequence of the Extremely Halophilic Archaeon Halogranum salarium B-1T.</title>
        <authorList>
            <person name="Kim K.K."/>
            <person name="Lee K.C."/>
            <person name="Lee J.S."/>
        </authorList>
    </citation>
    <scope>NUCLEOTIDE SEQUENCE [LARGE SCALE GENOMIC DNA]</scope>
    <source>
        <strain evidence="1 2">B-1</strain>
    </source>
</reference>
<sequence>MLVTWLYIGAIVLISGAVVNAALSQNEIPDKDRTITVHDDLDERSHQVDVMGHLMWYACPDCGDDIHEDLNSGGTVDCLHCGAVFEVDFRLIKRDAE</sequence>
<accession>J3ETL5</accession>
<evidence type="ECO:0000313" key="1">
    <source>
        <dbReference type="EMBL" id="EJN57522.1"/>
    </source>
</evidence>
<proteinExistence type="predicted"/>